<dbReference type="PROSITE" id="PS50850">
    <property type="entry name" value="MFS"/>
    <property type="match status" value="1"/>
</dbReference>
<evidence type="ECO:0000256" key="5">
    <source>
        <dbReference type="ARBA" id="ARBA00022989"/>
    </source>
</evidence>
<reference evidence="10" key="1">
    <citation type="submission" date="2018-02" db="EMBL/GenBank/DDBJ databases">
        <authorList>
            <person name="Seth-Smith MB H."/>
            <person name="Seth-Smith H."/>
        </authorList>
    </citation>
    <scope>NUCLEOTIDE SEQUENCE [LARGE SCALE GENOMIC DNA]</scope>
</reference>
<feature type="transmembrane region" description="Helical" evidence="7">
    <location>
        <begin position="409"/>
        <end position="431"/>
    </location>
</feature>
<feature type="transmembrane region" description="Helical" evidence="7">
    <location>
        <begin position="98"/>
        <end position="116"/>
    </location>
</feature>
<dbReference type="GO" id="GO:0022857">
    <property type="term" value="F:transmembrane transporter activity"/>
    <property type="evidence" value="ECO:0007669"/>
    <property type="project" value="InterPro"/>
</dbReference>
<feature type="transmembrane region" description="Helical" evidence="7">
    <location>
        <begin position="227"/>
        <end position="248"/>
    </location>
</feature>
<accession>A0A447GJG1</accession>
<dbReference type="PANTHER" id="PTHR23517">
    <property type="entry name" value="RESISTANCE PROTEIN MDTM, PUTATIVE-RELATED-RELATED"/>
    <property type="match status" value="1"/>
</dbReference>
<proteinExistence type="predicted"/>
<evidence type="ECO:0000256" key="2">
    <source>
        <dbReference type="ARBA" id="ARBA00022448"/>
    </source>
</evidence>
<keyword evidence="4 7" id="KW-0812">Transmembrane</keyword>
<feature type="transmembrane region" description="Helical" evidence="7">
    <location>
        <begin position="383"/>
        <end position="403"/>
    </location>
</feature>
<evidence type="ECO:0000259" key="8">
    <source>
        <dbReference type="PROSITE" id="PS50850"/>
    </source>
</evidence>
<evidence type="ECO:0000256" key="7">
    <source>
        <dbReference type="SAM" id="Phobius"/>
    </source>
</evidence>
<dbReference type="EMBL" id="LR130759">
    <property type="protein sequence ID" value="VDM90593.1"/>
    <property type="molecule type" value="Genomic_DNA"/>
</dbReference>
<dbReference type="AlphaFoldDB" id="A0A447GJG1"/>
<dbReference type="PANTHER" id="PTHR23517:SF3">
    <property type="entry name" value="INTEGRAL MEMBRANE TRANSPORT PROTEIN"/>
    <property type="match status" value="1"/>
</dbReference>
<dbReference type="InterPro" id="IPR011701">
    <property type="entry name" value="MFS"/>
</dbReference>
<sequence length="513" mass="52595">MPTVPLVTTTAGIAVGKSMASTDSQSDAHSAVVRVQTVVAVPPGVYVGGGLGGAKARFFRTPRAACLSVASTGPRGARALRERAARPGSPADHGYPNVIWLLLSGNLVVRAAGFAYPFMAFHVAGRGYTAGAVGVVLAAFGLGWATGQLTCGWLVDRIGPRATLSSTMLLAAAVLALMAEAHTVPALVVGAMVTGVVYDAPRPVLGAAIAELVPDPRRRAKIDAWRFGWIVSIGRAITGGIGGLLAGWSGVPLLFWVNAAACAMLALVAACCIPAPTRVATGRTATRRHRRHPVVTRSVADHTSCRRAFSDGRLVLLFLSSLATLTAVRGLYAAVPMLMADRGLGATEFGWAQLANAVAGSGLTPLITPWLGRKVVARIQPRLDILAVAGGWTAMSMAGAALAHTTLGFAVATAACTPGEIAWFVIAAGVVHRIAPPASGGRYHGIWSMTLAIASVIAPIMASYSLTHGGHRAVALVTVTVGMIGAALCLPLGRTLRGSTTVPALSGCRSARS</sequence>
<organism evidence="9 10">
    <name type="scientific">Mycobacterium basiliense</name>
    <dbReference type="NCBI Taxonomy" id="2094119"/>
    <lineage>
        <taxon>Bacteria</taxon>
        <taxon>Bacillati</taxon>
        <taxon>Actinomycetota</taxon>
        <taxon>Actinomycetes</taxon>
        <taxon>Mycobacteriales</taxon>
        <taxon>Mycobacteriaceae</taxon>
        <taxon>Mycobacterium</taxon>
    </lineage>
</organism>
<feature type="transmembrane region" description="Helical" evidence="7">
    <location>
        <begin position="254"/>
        <end position="281"/>
    </location>
</feature>
<gene>
    <name evidence="9" type="ORF">MB901379_04195</name>
</gene>
<keyword evidence="6 7" id="KW-0472">Membrane</keyword>
<dbReference type="Proteomes" id="UP000269998">
    <property type="component" value="Chromosome"/>
</dbReference>
<feature type="transmembrane region" description="Helical" evidence="7">
    <location>
        <begin position="351"/>
        <end position="371"/>
    </location>
</feature>
<keyword evidence="5 7" id="KW-1133">Transmembrane helix</keyword>
<dbReference type="Gene3D" id="1.20.1250.20">
    <property type="entry name" value="MFS general substrate transporter like domains"/>
    <property type="match status" value="1"/>
</dbReference>
<feature type="transmembrane region" description="Helical" evidence="7">
    <location>
        <begin position="443"/>
        <end position="467"/>
    </location>
</feature>
<dbReference type="GO" id="GO:0005886">
    <property type="term" value="C:plasma membrane"/>
    <property type="evidence" value="ECO:0007669"/>
    <property type="project" value="UniProtKB-SubCell"/>
</dbReference>
<feature type="transmembrane region" description="Helical" evidence="7">
    <location>
        <begin position="473"/>
        <end position="493"/>
    </location>
</feature>
<dbReference type="InterPro" id="IPR050171">
    <property type="entry name" value="MFS_Transporters"/>
</dbReference>
<dbReference type="InterPro" id="IPR036259">
    <property type="entry name" value="MFS_trans_sf"/>
</dbReference>
<evidence type="ECO:0000256" key="4">
    <source>
        <dbReference type="ARBA" id="ARBA00022692"/>
    </source>
</evidence>
<evidence type="ECO:0000313" key="9">
    <source>
        <dbReference type="EMBL" id="VDM90593.1"/>
    </source>
</evidence>
<evidence type="ECO:0000256" key="1">
    <source>
        <dbReference type="ARBA" id="ARBA00004651"/>
    </source>
</evidence>
<keyword evidence="3" id="KW-1003">Cell membrane</keyword>
<feature type="transmembrane region" description="Helical" evidence="7">
    <location>
        <begin position="128"/>
        <end position="147"/>
    </location>
</feature>
<dbReference type="Pfam" id="PF07690">
    <property type="entry name" value="MFS_1"/>
    <property type="match status" value="1"/>
</dbReference>
<comment type="subcellular location">
    <subcellularLocation>
        <location evidence="1">Cell membrane</location>
        <topology evidence="1">Multi-pass membrane protein</topology>
    </subcellularLocation>
</comment>
<dbReference type="InterPro" id="IPR020846">
    <property type="entry name" value="MFS_dom"/>
</dbReference>
<feature type="transmembrane region" description="Helical" evidence="7">
    <location>
        <begin position="167"/>
        <end position="193"/>
    </location>
</feature>
<name>A0A447GJG1_9MYCO</name>
<protein>
    <submittedName>
        <fullName evidence="9">Major facilitator superfamily transporter</fullName>
    </submittedName>
</protein>
<evidence type="ECO:0000313" key="10">
    <source>
        <dbReference type="Proteomes" id="UP000269998"/>
    </source>
</evidence>
<feature type="transmembrane region" description="Helical" evidence="7">
    <location>
        <begin position="314"/>
        <end position="339"/>
    </location>
</feature>
<evidence type="ECO:0000256" key="3">
    <source>
        <dbReference type="ARBA" id="ARBA00022475"/>
    </source>
</evidence>
<dbReference type="SUPFAM" id="SSF103473">
    <property type="entry name" value="MFS general substrate transporter"/>
    <property type="match status" value="1"/>
</dbReference>
<keyword evidence="2" id="KW-0813">Transport</keyword>
<keyword evidence="10" id="KW-1185">Reference proteome</keyword>
<feature type="domain" description="Major facilitator superfamily (MFS) profile" evidence="8">
    <location>
        <begin position="97"/>
        <end position="497"/>
    </location>
</feature>
<dbReference type="KEGG" id="mbai:MB901379_04195"/>
<evidence type="ECO:0000256" key="6">
    <source>
        <dbReference type="ARBA" id="ARBA00023136"/>
    </source>
</evidence>